<gene>
    <name evidence="1" type="ORF">K443DRAFT_29964</name>
</gene>
<evidence type="ECO:0000313" key="2">
    <source>
        <dbReference type="Proteomes" id="UP000054477"/>
    </source>
</evidence>
<proteinExistence type="predicted"/>
<dbReference type="Proteomes" id="UP000054477">
    <property type="component" value="Unassembled WGS sequence"/>
</dbReference>
<feature type="non-terminal residue" evidence="1">
    <location>
        <position position="1"/>
    </location>
</feature>
<feature type="non-terminal residue" evidence="1">
    <location>
        <position position="93"/>
    </location>
</feature>
<accession>A0A0C9WYD3</accession>
<organism evidence="1 2">
    <name type="scientific">Laccaria amethystina LaAM-08-1</name>
    <dbReference type="NCBI Taxonomy" id="1095629"/>
    <lineage>
        <taxon>Eukaryota</taxon>
        <taxon>Fungi</taxon>
        <taxon>Dikarya</taxon>
        <taxon>Basidiomycota</taxon>
        <taxon>Agaricomycotina</taxon>
        <taxon>Agaricomycetes</taxon>
        <taxon>Agaricomycetidae</taxon>
        <taxon>Agaricales</taxon>
        <taxon>Agaricineae</taxon>
        <taxon>Hydnangiaceae</taxon>
        <taxon>Laccaria</taxon>
    </lineage>
</organism>
<reference evidence="1 2" key="1">
    <citation type="submission" date="2014-04" db="EMBL/GenBank/DDBJ databases">
        <authorList>
            <consortium name="DOE Joint Genome Institute"/>
            <person name="Kuo A."/>
            <person name="Kohler A."/>
            <person name="Nagy L.G."/>
            <person name="Floudas D."/>
            <person name="Copeland A."/>
            <person name="Barry K.W."/>
            <person name="Cichocki N."/>
            <person name="Veneault-Fourrey C."/>
            <person name="LaButti K."/>
            <person name="Lindquist E.A."/>
            <person name="Lipzen A."/>
            <person name="Lundell T."/>
            <person name="Morin E."/>
            <person name="Murat C."/>
            <person name="Sun H."/>
            <person name="Tunlid A."/>
            <person name="Henrissat B."/>
            <person name="Grigoriev I.V."/>
            <person name="Hibbett D.S."/>
            <person name="Martin F."/>
            <person name="Nordberg H.P."/>
            <person name="Cantor M.N."/>
            <person name="Hua S.X."/>
        </authorList>
    </citation>
    <scope>NUCLEOTIDE SEQUENCE [LARGE SCALE GENOMIC DNA]</scope>
    <source>
        <strain evidence="1 2">LaAM-08-1</strain>
    </source>
</reference>
<dbReference type="EMBL" id="KN839200">
    <property type="protein sequence ID" value="KIJ90391.1"/>
    <property type="molecule type" value="Genomic_DNA"/>
</dbReference>
<reference evidence="2" key="2">
    <citation type="submission" date="2015-01" db="EMBL/GenBank/DDBJ databases">
        <title>Evolutionary Origins and Diversification of the Mycorrhizal Mutualists.</title>
        <authorList>
            <consortium name="DOE Joint Genome Institute"/>
            <consortium name="Mycorrhizal Genomics Consortium"/>
            <person name="Kohler A."/>
            <person name="Kuo A."/>
            <person name="Nagy L.G."/>
            <person name="Floudas D."/>
            <person name="Copeland A."/>
            <person name="Barry K.W."/>
            <person name="Cichocki N."/>
            <person name="Veneault-Fourrey C."/>
            <person name="LaButti K."/>
            <person name="Lindquist E.A."/>
            <person name="Lipzen A."/>
            <person name="Lundell T."/>
            <person name="Morin E."/>
            <person name="Murat C."/>
            <person name="Riley R."/>
            <person name="Ohm R."/>
            <person name="Sun H."/>
            <person name="Tunlid A."/>
            <person name="Henrissat B."/>
            <person name="Grigoriev I.V."/>
            <person name="Hibbett D.S."/>
            <person name="Martin F."/>
        </authorList>
    </citation>
    <scope>NUCLEOTIDE SEQUENCE [LARGE SCALE GENOMIC DNA]</scope>
    <source>
        <strain evidence="2">LaAM-08-1</strain>
    </source>
</reference>
<dbReference type="HOGENOM" id="CLU_156030_0_0_1"/>
<dbReference type="AlphaFoldDB" id="A0A0C9WYD3"/>
<sequence length="93" mass="10500">LLKGMNTCLEAQGISKRLPKHDPPIPYSVAGHRALLAQRCATNARPFNMVSDPDYLKEVQMLRPGTSSPSPNTISRDFNQIYLDMSIYVKNYF</sequence>
<keyword evidence="2" id="KW-1185">Reference proteome</keyword>
<name>A0A0C9WYD3_9AGAR</name>
<evidence type="ECO:0000313" key="1">
    <source>
        <dbReference type="EMBL" id="KIJ90391.1"/>
    </source>
</evidence>
<dbReference type="OrthoDB" id="2794314at2759"/>
<protein>
    <submittedName>
        <fullName evidence="1">Uncharacterized protein</fullName>
    </submittedName>
</protein>